<dbReference type="PANTHER" id="PTHR34493:SF4">
    <property type="entry name" value="PROTEIN CBG13422"/>
    <property type="match status" value="1"/>
</dbReference>
<name>A0A915Q2Z4_9BILA</name>
<reference evidence="3" key="1">
    <citation type="submission" date="2022-11" db="UniProtKB">
        <authorList>
            <consortium name="WormBaseParasite"/>
        </authorList>
    </citation>
    <scope>IDENTIFICATION</scope>
</reference>
<proteinExistence type="predicted"/>
<dbReference type="WBParaSite" id="sdigi.contig810.g9803.t1">
    <property type="protein sequence ID" value="sdigi.contig810.g9803.t1"/>
    <property type="gene ID" value="sdigi.contig810.g9803"/>
</dbReference>
<dbReference type="PANTHER" id="PTHR34493">
    <property type="entry name" value="PROTEIN CBG13422-RELATED"/>
    <property type="match status" value="1"/>
</dbReference>
<feature type="domain" description="DUF7808" evidence="1">
    <location>
        <begin position="5"/>
        <end position="71"/>
    </location>
</feature>
<evidence type="ECO:0000313" key="2">
    <source>
        <dbReference type="Proteomes" id="UP000887581"/>
    </source>
</evidence>
<dbReference type="Pfam" id="PF25096">
    <property type="entry name" value="DUF7808"/>
    <property type="match status" value="1"/>
</dbReference>
<protein>
    <recommendedName>
        <fullName evidence="1">DUF7808 domain-containing protein</fullName>
    </recommendedName>
</protein>
<evidence type="ECO:0000259" key="1">
    <source>
        <dbReference type="Pfam" id="PF25096"/>
    </source>
</evidence>
<dbReference type="Proteomes" id="UP000887581">
    <property type="component" value="Unplaced"/>
</dbReference>
<organism evidence="2 3">
    <name type="scientific">Setaria digitata</name>
    <dbReference type="NCBI Taxonomy" id="48799"/>
    <lineage>
        <taxon>Eukaryota</taxon>
        <taxon>Metazoa</taxon>
        <taxon>Ecdysozoa</taxon>
        <taxon>Nematoda</taxon>
        <taxon>Chromadorea</taxon>
        <taxon>Rhabditida</taxon>
        <taxon>Spirurina</taxon>
        <taxon>Spiruromorpha</taxon>
        <taxon>Filarioidea</taxon>
        <taxon>Setariidae</taxon>
        <taxon>Setaria</taxon>
    </lineage>
</organism>
<sequence length="124" mass="13976">MIILEYRKLDCTSIDKKTDGQSRKIGCHLVLKNEEFETGRNAPEGSGCYTEGTGENAKVYCAIVCPNAHSLIQKDSDWYLWRSGKCLSSAKAFEIGCKFDDPFEKQFPDDNSIFKHLAAKVRAF</sequence>
<dbReference type="AlphaFoldDB" id="A0A915Q2Z4"/>
<evidence type="ECO:0000313" key="3">
    <source>
        <dbReference type="WBParaSite" id="sdigi.contig810.g9803.t1"/>
    </source>
</evidence>
<keyword evidence="2" id="KW-1185">Reference proteome</keyword>
<dbReference type="InterPro" id="IPR056710">
    <property type="entry name" value="DUF7808"/>
</dbReference>
<accession>A0A915Q2Z4</accession>